<dbReference type="PANTHER" id="PTHR42923">
    <property type="entry name" value="PROTOPORPHYRINOGEN OXIDASE"/>
    <property type="match status" value="1"/>
</dbReference>
<dbReference type="SUPFAM" id="SSF51905">
    <property type="entry name" value="FAD/NAD(P)-binding domain"/>
    <property type="match status" value="1"/>
</dbReference>
<keyword evidence="5 6" id="KW-0350">Heme biosynthesis</keyword>
<reference evidence="7" key="1">
    <citation type="journal article" date="2019" name="PLoS Negl. Trop. Dis.">
        <title>Revisiting the worldwide diversity of Leptospira species in the environment.</title>
        <authorList>
            <person name="Vincent A.T."/>
            <person name="Schiettekatte O."/>
            <person name="Bourhy P."/>
            <person name="Veyrier F.J."/>
            <person name="Picardeau M."/>
        </authorList>
    </citation>
    <scope>NUCLEOTIDE SEQUENCE [LARGE SCALE GENOMIC DNA]</scope>
    <source>
        <strain evidence="7">201300427</strain>
    </source>
</reference>
<comment type="similarity">
    <text evidence="6">Belongs to the protoporphyrinogen/coproporphyrinogen oxidase family. Coproporphyrinogen III oxidase subfamily.</text>
</comment>
<dbReference type="Gene3D" id="3.50.50.60">
    <property type="entry name" value="FAD/NAD(P)-binding domain"/>
    <property type="match status" value="1"/>
</dbReference>
<dbReference type="InterPro" id="IPR004572">
    <property type="entry name" value="Protoporphyrinogen_oxidase"/>
</dbReference>
<dbReference type="PANTHER" id="PTHR42923:SF3">
    <property type="entry name" value="PROTOPORPHYRINOGEN OXIDASE"/>
    <property type="match status" value="1"/>
</dbReference>
<evidence type="ECO:0000313" key="7">
    <source>
        <dbReference type="EMBL" id="TGN20559.1"/>
    </source>
</evidence>
<keyword evidence="3 6" id="KW-0274">FAD</keyword>
<comment type="catalytic activity">
    <reaction evidence="6">
        <text>coproporphyrinogen III + 3 O2 = coproporphyrin III + 3 H2O2</text>
        <dbReference type="Rhea" id="RHEA:43436"/>
        <dbReference type="ChEBI" id="CHEBI:15379"/>
        <dbReference type="ChEBI" id="CHEBI:16240"/>
        <dbReference type="ChEBI" id="CHEBI:57309"/>
        <dbReference type="ChEBI" id="CHEBI:131725"/>
        <dbReference type="EC" id="1.3.3.15"/>
    </reaction>
</comment>
<evidence type="ECO:0000256" key="3">
    <source>
        <dbReference type="ARBA" id="ARBA00022827"/>
    </source>
</evidence>
<dbReference type="GO" id="GO:0004729">
    <property type="term" value="F:oxygen-dependent protoporphyrinogen oxidase activity"/>
    <property type="evidence" value="ECO:0007669"/>
    <property type="project" value="UniProtKB-UniRule"/>
</dbReference>
<accession>A0A4R9M5S6</accession>
<dbReference type="EC" id="1.3.3.15" evidence="6"/>
<keyword evidence="6" id="KW-0963">Cytoplasm</keyword>
<dbReference type="EMBL" id="RQHW01000010">
    <property type="protein sequence ID" value="TGN20559.1"/>
    <property type="molecule type" value="Genomic_DNA"/>
</dbReference>
<evidence type="ECO:0000256" key="6">
    <source>
        <dbReference type="RuleBase" id="RU364052"/>
    </source>
</evidence>
<dbReference type="AlphaFoldDB" id="A0A4R9M5S6"/>
<protein>
    <recommendedName>
        <fullName evidence="6">Coproporphyrinogen III oxidase</fullName>
        <ecNumber evidence="6">1.3.3.15</ecNumber>
    </recommendedName>
</protein>
<gene>
    <name evidence="7" type="primary">hemG</name>
    <name evidence="7" type="ORF">EHS15_02910</name>
</gene>
<dbReference type="Pfam" id="PF13450">
    <property type="entry name" value="NAD_binding_8"/>
    <property type="match status" value="1"/>
</dbReference>
<keyword evidence="4 6" id="KW-0560">Oxidoreductase</keyword>
<evidence type="ECO:0000256" key="2">
    <source>
        <dbReference type="ARBA" id="ARBA00022630"/>
    </source>
</evidence>
<dbReference type="NCBIfam" id="TIGR00562">
    <property type="entry name" value="proto_IX_ox"/>
    <property type="match status" value="1"/>
</dbReference>
<evidence type="ECO:0000256" key="1">
    <source>
        <dbReference type="ARBA" id="ARBA00001974"/>
    </source>
</evidence>
<comment type="pathway">
    <text evidence="6">Porphyrin-containing compound metabolism; protoheme biosynthesis.</text>
</comment>
<name>A0A4R9M5S6_9LEPT</name>
<evidence type="ECO:0000256" key="5">
    <source>
        <dbReference type="ARBA" id="ARBA00023133"/>
    </source>
</evidence>
<organism evidence="7 8">
    <name type="scientific">Leptospira idonii</name>
    <dbReference type="NCBI Taxonomy" id="1193500"/>
    <lineage>
        <taxon>Bacteria</taxon>
        <taxon>Pseudomonadati</taxon>
        <taxon>Spirochaetota</taxon>
        <taxon>Spirochaetia</taxon>
        <taxon>Leptospirales</taxon>
        <taxon>Leptospiraceae</taxon>
        <taxon>Leptospira</taxon>
    </lineage>
</organism>
<dbReference type="InterPro" id="IPR050464">
    <property type="entry name" value="Zeta_carotene_desat/Oxidored"/>
</dbReference>
<dbReference type="Proteomes" id="UP000298058">
    <property type="component" value="Unassembled WGS sequence"/>
</dbReference>
<comment type="function">
    <text evidence="6">Involved in coproporphyrin-dependent heme b biosynthesis. Catalyzes the oxidation of coproporphyrinogen III to coproporphyrin III.</text>
</comment>
<comment type="subcellular location">
    <subcellularLocation>
        <location evidence="6">Cytoplasm</location>
    </subcellularLocation>
</comment>
<keyword evidence="8" id="KW-1185">Reference proteome</keyword>
<dbReference type="GO" id="GO:0005737">
    <property type="term" value="C:cytoplasm"/>
    <property type="evidence" value="ECO:0007669"/>
    <property type="project" value="UniProtKB-SubCell"/>
</dbReference>
<dbReference type="GO" id="GO:0006783">
    <property type="term" value="P:heme biosynthetic process"/>
    <property type="evidence" value="ECO:0007669"/>
    <property type="project" value="UniProtKB-UniRule"/>
</dbReference>
<dbReference type="UniPathway" id="UPA00252"/>
<comment type="cofactor">
    <cofactor evidence="1 6">
        <name>FAD</name>
        <dbReference type="ChEBI" id="CHEBI:57692"/>
    </cofactor>
</comment>
<sequence>MEVVIVGGGISGLVSAYKAAKEGKKAVLIESKDKLGGMIGTTSTSFGIVESAANGLIQTDSILDLCKDINLTPIYTNAAAKKRYFWSKGKIKQIPVSFLELLRGLYGFFFKEFTPKENESMKDIFFRVFGETISLNIIEPAFGGIYASALEEMDPQTVFSDLDWNNQKSLYRKLKSKKDKKRSVPAKLISFPSGMGELIEKLIVFLEKNTTVLLNQRINSIEEIQNRYPNAEIKIALPFHSVYHLLKDSEVTEKKVSPFSESDLPLQSITSITVFSKSKLFPSQGFGILFPKNETIRAKGVLSNTDIFPGRSKEGVFSETWIYAGKIAKEQSLEGLISILKQDRKQVSGKEEELSGVFGNEWKQSFPIYDKRLRFWNETIDEIEKEFENKGTSIRFLGNYRRGIGLRNLIESALRL</sequence>
<proteinExistence type="inferred from homology"/>
<dbReference type="SUPFAM" id="SSF54373">
    <property type="entry name" value="FAD-linked reductases, C-terminal domain"/>
    <property type="match status" value="1"/>
</dbReference>
<dbReference type="OrthoDB" id="343264at2"/>
<dbReference type="InterPro" id="IPR036188">
    <property type="entry name" value="FAD/NAD-bd_sf"/>
</dbReference>
<comment type="caution">
    <text evidence="7">The sequence shown here is derived from an EMBL/GenBank/DDBJ whole genome shotgun (WGS) entry which is preliminary data.</text>
</comment>
<dbReference type="RefSeq" id="WP_135759046.1">
    <property type="nucleotide sequence ID" value="NZ_RQHW01000010.1"/>
</dbReference>
<evidence type="ECO:0000313" key="8">
    <source>
        <dbReference type="Proteomes" id="UP000298058"/>
    </source>
</evidence>
<evidence type="ECO:0000256" key="4">
    <source>
        <dbReference type="ARBA" id="ARBA00023002"/>
    </source>
</evidence>
<keyword evidence="2 6" id="KW-0285">Flavoprotein</keyword>